<feature type="compositionally biased region" description="Basic and acidic residues" evidence="1">
    <location>
        <begin position="65"/>
        <end position="82"/>
    </location>
</feature>
<evidence type="ECO:0000313" key="3">
    <source>
        <dbReference type="Proteomes" id="UP000717328"/>
    </source>
</evidence>
<reference evidence="2" key="2">
    <citation type="submission" date="2021-10" db="EMBL/GenBank/DDBJ databases">
        <title>Phylogenomics reveals ancestral predisposition of the termite-cultivated fungus Termitomyces towards a domesticated lifestyle.</title>
        <authorList>
            <person name="Auxier B."/>
            <person name="Grum-Grzhimaylo A."/>
            <person name="Cardenas M.E."/>
            <person name="Lodge J.D."/>
            <person name="Laessoe T."/>
            <person name="Pedersen O."/>
            <person name="Smith M.E."/>
            <person name="Kuyper T.W."/>
            <person name="Franco-Molano E.A."/>
            <person name="Baroni T.J."/>
            <person name="Aanen D.K."/>
        </authorList>
    </citation>
    <scope>NUCLEOTIDE SEQUENCE</scope>
    <source>
        <strain evidence="2">D49</strain>
    </source>
</reference>
<gene>
    <name evidence="2" type="ORF">H0H81_009523</name>
</gene>
<accession>A0A9P7FLW2</accession>
<keyword evidence="3" id="KW-1185">Reference proteome</keyword>
<reference evidence="2" key="1">
    <citation type="submission" date="2021-02" db="EMBL/GenBank/DDBJ databases">
        <authorList>
            <person name="Nieuwenhuis M."/>
            <person name="Van De Peppel L.J.J."/>
        </authorList>
    </citation>
    <scope>NUCLEOTIDE SEQUENCE</scope>
    <source>
        <strain evidence="2">D49</strain>
    </source>
</reference>
<dbReference type="EMBL" id="JABCKI010008514">
    <property type="protein sequence ID" value="KAG5633245.1"/>
    <property type="molecule type" value="Genomic_DNA"/>
</dbReference>
<organism evidence="2 3">
    <name type="scientific">Sphagnurus paluster</name>
    <dbReference type="NCBI Taxonomy" id="117069"/>
    <lineage>
        <taxon>Eukaryota</taxon>
        <taxon>Fungi</taxon>
        <taxon>Dikarya</taxon>
        <taxon>Basidiomycota</taxon>
        <taxon>Agaricomycotina</taxon>
        <taxon>Agaricomycetes</taxon>
        <taxon>Agaricomycetidae</taxon>
        <taxon>Agaricales</taxon>
        <taxon>Tricholomatineae</taxon>
        <taxon>Lyophyllaceae</taxon>
        <taxon>Sphagnurus</taxon>
    </lineage>
</organism>
<proteinExistence type="predicted"/>
<protein>
    <submittedName>
        <fullName evidence="2">Uncharacterized protein</fullName>
    </submittedName>
</protein>
<evidence type="ECO:0000256" key="1">
    <source>
        <dbReference type="SAM" id="MobiDB-lite"/>
    </source>
</evidence>
<feature type="non-terminal residue" evidence="2">
    <location>
        <position position="1"/>
    </location>
</feature>
<feature type="region of interest" description="Disordered" evidence="1">
    <location>
        <begin position="65"/>
        <end position="90"/>
    </location>
</feature>
<comment type="caution">
    <text evidence="2">The sequence shown here is derived from an EMBL/GenBank/DDBJ whole genome shotgun (WGS) entry which is preliminary data.</text>
</comment>
<name>A0A9P7FLW2_9AGAR</name>
<dbReference type="Proteomes" id="UP000717328">
    <property type="component" value="Unassembled WGS sequence"/>
</dbReference>
<dbReference type="AlphaFoldDB" id="A0A9P7FLW2"/>
<evidence type="ECO:0000313" key="2">
    <source>
        <dbReference type="EMBL" id="KAG5633245.1"/>
    </source>
</evidence>
<sequence length="107" mass="12831">EIDPKTKTVDRLFFELNTFERYCSGELGTANRPKKIEIFNPQKERLRIEERDRLLLQKYEEQRALASRRAEEENENGNRHEDQDEGQPKIVYLKEKKKKCVAFPLSY</sequence>